<keyword evidence="4" id="KW-0479">Metal-binding</keyword>
<comment type="catalytic activity">
    <reaction evidence="7">
        <text>L-threonylcarbamoyladenylate + adenosine(37) in tRNA = N(6)-L-threonylcarbamoyladenosine(37) in tRNA + AMP + H(+)</text>
        <dbReference type="Rhea" id="RHEA:37059"/>
        <dbReference type="Rhea" id="RHEA-COMP:10162"/>
        <dbReference type="Rhea" id="RHEA-COMP:10163"/>
        <dbReference type="ChEBI" id="CHEBI:15378"/>
        <dbReference type="ChEBI" id="CHEBI:73682"/>
        <dbReference type="ChEBI" id="CHEBI:74411"/>
        <dbReference type="ChEBI" id="CHEBI:74418"/>
        <dbReference type="ChEBI" id="CHEBI:456215"/>
        <dbReference type="EC" id="2.3.1.234"/>
    </reaction>
</comment>
<dbReference type="GO" id="GO:0061711">
    <property type="term" value="F:tRNA N(6)-L-threonylcarbamoyladenine synthase activity"/>
    <property type="evidence" value="ECO:0007669"/>
    <property type="project" value="UniProtKB-EC"/>
</dbReference>
<evidence type="ECO:0000256" key="8">
    <source>
        <dbReference type="SAM" id="MobiDB-lite"/>
    </source>
</evidence>
<evidence type="ECO:0000256" key="3">
    <source>
        <dbReference type="ARBA" id="ARBA00022694"/>
    </source>
</evidence>
<organism evidence="10 11">
    <name type="scientific">Alsobacter ponti</name>
    <dbReference type="NCBI Taxonomy" id="2962936"/>
    <lineage>
        <taxon>Bacteria</taxon>
        <taxon>Pseudomonadati</taxon>
        <taxon>Pseudomonadota</taxon>
        <taxon>Alphaproteobacteria</taxon>
        <taxon>Hyphomicrobiales</taxon>
        <taxon>Alsobacteraceae</taxon>
        <taxon>Alsobacter</taxon>
    </lineage>
</organism>
<sequence length="232" mass="23881">MRLLAIDTALEACSACVVEAREGHAVEVLAQESLPMTRGHAEALVPLLDRVVGATEGGFERLGRVAVTVGPGSFTGLRVGIASARAVSLARDIPAVGVTTLAAFAAPAIARGGSSIVAVAIDARHGSIYFQAFTAEGRTIASPRIVGLRDAARQLGSGPVRVIGGGAELLAAEARALGLDAQVEDATPAPDIVWVARLGVSASPEQALPKPFYLRPPDAKPQDHVHIPRRAS</sequence>
<evidence type="ECO:0000256" key="4">
    <source>
        <dbReference type="ARBA" id="ARBA00022723"/>
    </source>
</evidence>
<accession>A0ABT1LAV2</accession>
<dbReference type="Pfam" id="PF00814">
    <property type="entry name" value="TsaD"/>
    <property type="match status" value="1"/>
</dbReference>
<dbReference type="PRINTS" id="PR00789">
    <property type="entry name" value="OSIALOPTASE"/>
</dbReference>
<evidence type="ECO:0000256" key="1">
    <source>
        <dbReference type="ARBA" id="ARBA00012156"/>
    </source>
</evidence>
<dbReference type="Gene3D" id="3.30.420.40">
    <property type="match status" value="2"/>
</dbReference>
<keyword evidence="5" id="KW-0408">Iron</keyword>
<dbReference type="Proteomes" id="UP001205890">
    <property type="component" value="Unassembled WGS sequence"/>
</dbReference>
<feature type="region of interest" description="Disordered" evidence="8">
    <location>
        <begin position="213"/>
        <end position="232"/>
    </location>
</feature>
<evidence type="ECO:0000256" key="5">
    <source>
        <dbReference type="ARBA" id="ARBA00023004"/>
    </source>
</evidence>
<proteinExistence type="predicted"/>
<protein>
    <recommendedName>
        <fullName evidence="1">N(6)-L-threonylcarbamoyladenine synthase</fullName>
        <ecNumber evidence="1">2.3.1.234</ecNumber>
    </recommendedName>
</protein>
<gene>
    <name evidence="10" type="primary">tsaB</name>
    <name evidence="10" type="ORF">NK718_08810</name>
</gene>
<name>A0ABT1LAV2_9HYPH</name>
<dbReference type="InterPro" id="IPR017861">
    <property type="entry name" value="KAE1/TsaD"/>
</dbReference>
<feature type="compositionally biased region" description="Basic and acidic residues" evidence="8">
    <location>
        <begin position="217"/>
        <end position="226"/>
    </location>
</feature>
<dbReference type="PANTHER" id="PTHR11735:SF11">
    <property type="entry name" value="TRNA THREONYLCARBAMOYLADENOSINE BIOSYNTHESIS PROTEIN TSAB"/>
    <property type="match status" value="1"/>
</dbReference>
<keyword evidence="3" id="KW-0819">tRNA processing</keyword>
<evidence type="ECO:0000313" key="10">
    <source>
        <dbReference type="EMBL" id="MCP8938611.1"/>
    </source>
</evidence>
<dbReference type="PANTHER" id="PTHR11735">
    <property type="entry name" value="TRNA N6-ADENOSINE THREONYLCARBAMOYLTRANSFERASE"/>
    <property type="match status" value="1"/>
</dbReference>
<dbReference type="NCBIfam" id="TIGR03725">
    <property type="entry name" value="T6A_YeaZ"/>
    <property type="match status" value="1"/>
</dbReference>
<dbReference type="EMBL" id="JANCLU010000007">
    <property type="protein sequence ID" value="MCP8938611.1"/>
    <property type="molecule type" value="Genomic_DNA"/>
</dbReference>
<keyword evidence="6 10" id="KW-0012">Acyltransferase</keyword>
<dbReference type="InterPro" id="IPR043129">
    <property type="entry name" value="ATPase_NBD"/>
</dbReference>
<evidence type="ECO:0000256" key="7">
    <source>
        <dbReference type="ARBA" id="ARBA00048117"/>
    </source>
</evidence>
<evidence type="ECO:0000313" key="11">
    <source>
        <dbReference type="Proteomes" id="UP001205890"/>
    </source>
</evidence>
<comment type="caution">
    <text evidence="10">The sequence shown here is derived from an EMBL/GenBank/DDBJ whole genome shotgun (WGS) entry which is preliminary data.</text>
</comment>
<reference evidence="10 11" key="1">
    <citation type="submission" date="2022-07" db="EMBL/GenBank/DDBJ databases">
        <authorList>
            <person name="Li W.-J."/>
            <person name="Deng Q.-Q."/>
        </authorList>
    </citation>
    <scope>NUCLEOTIDE SEQUENCE [LARGE SCALE GENOMIC DNA]</scope>
    <source>
        <strain evidence="10 11">SYSU M60028</strain>
    </source>
</reference>
<dbReference type="EC" id="2.3.1.234" evidence="1"/>
<keyword evidence="11" id="KW-1185">Reference proteome</keyword>
<dbReference type="InterPro" id="IPR000905">
    <property type="entry name" value="Gcp-like_dom"/>
</dbReference>
<evidence type="ECO:0000256" key="6">
    <source>
        <dbReference type="ARBA" id="ARBA00023315"/>
    </source>
</evidence>
<dbReference type="InterPro" id="IPR022496">
    <property type="entry name" value="T6A_TsaB"/>
</dbReference>
<evidence type="ECO:0000256" key="2">
    <source>
        <dbReference type="ARBA" id="ARBA00022679"/>
    </source>
</evidence>
<keyword evidence="2 10" id="KW-0808">Transferase</keyword>
<dbReference type="RefSeq" id="WP_254740720.1">
    <property type="nucleotide sequence ID" value="NZ_JANCLU010000007.1"/>
</dbReference>
<feature type="domain" description="Gcp-like" evidence="9">
    <location>
        <begin position="37"/>
        <end position="140"/>
    </location>
</feature>
<evidence type="ECO:0000259" key="9">
    <source>
        <dbReference type="Pfam" id="PF00814"/>
    </source>
</evidence>
<dbReference type="SUPFAM" id="SSF53067">
    <property type="entry name" value="Actin-like ATPase domain"/>
    <property type="match status" value="2"/>
</dbReference>